<dbReference type="Proteomes" id="UP000642070">
    <property type="component" value="Unassembled WGS sequence"/>
</dbReference>
<name>A0A917WRA5_9ACTN</name>
<comment type="caution">
    <text evidence="1">The sequence shown here is derived from an EMBL/GenBank/DDBJ whole genome shotgun (WGS) entry which is preliminary data.</text>
</comment>
<organism evidence="1 2">
    <name type="scientific">Dactylosporangium sucinum</name>
    <dbReference type="NCBI Taxonomy" id="1424081"/>
    <lineage>
        <taxon>Bacteria</taxon>
        <taxon>Bacillati</taxon>
        <taxon>Actinomycetota</taxon>
        <taxon>Actinomycetes</taxon>
        <taxon>Micromonosporales</taxon>
        <taxon>Micromonosporaceae</taxon>
        <taxon>Dactylosporangium</taxon>
    </lineage>
</organism>
<dbReference type="RefSeq" id="WP_190249981.1">
    <property type="nucleotide sequence ID" value="NZ_BMPI01000010.1"/>
</dbReference>
<evidence type="ECO:0000313" key="2">
    <source>
        <dbReference type="Proteomes" id="UP000642070"/>
    </source>
</evidence>
<reference evidence="1" key="1">
    <citation type="journal article" date="2014" name="Int. J. Syst. Evol. Microbiol.">
        <title>Complete genome sequence of Corynebacterium casei LMG S-19264T (=DSM 44701T), isolated from a smear-ripened cheese.</title>
        <authorList>
            <consortium name="US DOE Joint Genome Institute (JGI-PGF)"/>
            <person name="Walter F."/>
            <person name="Albersmeier A."/>
            <person name="Kalinowski J."/>
            <person name="Ruckert C."/>
        </authorList>
    </citation>
    <scope>NUCLEOTIDE SEQUENCE</scope>
    <source>
        <strain evidence="1">JCM 19831</strain>
    </source>
</reference>
<dbReference type="AlphaFoldDB" id="A0A917WRA5"/>
<evidence type="ECO:0000313" key="1">
    <source>
        <dbReference type="EMBL" id="GGM23068.1"/>
    </source>
</evidence>
<protein>
    <submittedName>
        <fullName evidence="1">Uncharacterized protein</fullName>
    </submittedName>
</protein>
<proteinExistence type="predicted"/>
<sequence length="90" mass="9962">MSDRSPVEGLPTWSDAEESRFDRAQQTLRALVGAYAERISAADETAAEQLRAEQVRYGRELATLDPADPERLSTIINDYPALVERVRAGA</sequence>
<accession>A0A917WRA5</accession>
<reference evidence="1" key="2">
    <citation type="submission" date="2020-09" db="EMBL/GenBank/DDBJ databases">
        <authorList>
            <person name="Sun Q."/>
            <person name="Ohkuma M."/>
        </authorList>
    </citation>
    <scope>NUCLEOTIDE SEQUENCE</scope>
    <source>
        <strain evidence="1">JCM 19831</strain>
    </source>
</reference>
<dbReference type="EMBL" id="BMPI01000010">
    <property type="protein sequence ID" value="GGM23068.1"/>
    <property type="molecule type" value="Genomic_DNA"/>
</dbReference>
<keyword evidence="2" id="KW-1185">Reference proteome</keyword>
<gene>
    <name evidence="1" type="ORF">GCM10007977_025360</name>
</gene>